<feature type="compositionally biased region" description="Polar residues" evidence="2">
    <location>
        <begin position="139"/>
        <end position="156"/>
    </location>
</feature>
<dbReference type="AlphaFoldDB" id="A0A4P9ZT59"/>
<dbReference type="CDD" id="cd12432">
    <property type="entry name" value="RRM_ACINU"/>
    <property type="match status" value="1"/>
</dbReference>
<keyword evidence="6" id="KW-1185">Reference proteome</keyword>
<keyword evidence="1" id="KW-0694">RNA-binding</keyword>
<feature type="region of interest" description="Disordered" evidence="2">
    <location>
        <begin position="195"/>
        <end position="217"/>
    </location>
</feature>
<evidence type="ECO:0000259" key="3">
    <source>
        <dbReference type="PROSITE" id="PS50102"/>
    </source>
</evidence>
<dbReference type="Pfam" id="PF00076">
    <property type="entry name" value="RRM_1"/>
    <property type="match status" value="1"/>
</dbReference>
<organism evidence="5 6">
    <name type="scientific">Dimargaris cristalligena</name>
    <dbReference type="NCBI Taxonomy" id="215637"/>
    <lineage>
        <taxon>Eukaryota</taxon>
        <taxon>Fungi</taxon>
        <taxon>Fungi incertae sedis</taxon>
        <taxon>Zoopagomycota</taxon>
        <taxon>Kickxellomycotina</taxon>
        <taxon>Dimargaritomycetes</taxon>
        <taxon>Dimargaritales</taxon>
        <taxon>Dimargaritaceae</taxon>
        <taxon>Dimargaris</taxon>
    </lineage>
</organism>
<dbReference type="InterPro" id="IPR003034">
    <property type="entry name" value="SAP_dom"/>
</dbReference>
<feature type="compositionally biased region" description="Low complexity" evidence="2">
    <location>
        <begin position="362"/>
        <end position="371"/>
    </location>
</feature>
<sequence length="410" mass="44354">MSCTPLVPSEMKVVDLRKELAARNLSNKGLKKELVDRLEEAMQQDESPTDIPATGSPSPPASIPADSPPAQQQDESDTAVEVDRPAEPIAVATTAEPIPEKDASPTPVLAQTEPESESEPKSEPKAEPEAAIEEDKSAPPTQGSPVNSDESASTPVDQPIAEKTETMNVDIDEPEEPLKRKVSVASDAFIADKKARTDPEEIASESVPAGGKSTQVPPSRFDATTILCVRNLIRPYTLDQFLALFRPYGEITYSHLNIIKSHGFIQFTTIESATSAREGLYNQIFPKLSGRPLVLDFITEPRMMELMRDEASLISNGCSRPKIINVETGPDVPAEWYGLMVVNSKTGKPFVNQPEPKEAPAKPKAPVATEASPSPPSTGLGLDDLFSKTQTQPSLYFQRAVPLPLSPSHE</sequence>
<dbReference type="InterPro" id="IPR012677">
    <property type="entry name" value="Nucleotide-bd_a/b_plait_sf"/>
</dbReference>
<proteinExistence type="predicted"/>
<dbReference type="Proteomes" id="UP000268162">
    <property type="component" value="Unassembled WGS sequence"/>
</dbReference>
<dbReference type="Pfam" id="PF02037">
    <property type="entry name" value="SAP"/>
    <property type="match status" value="1"/>
</dbReference>
<dbReference type="SUPFAM" id="SSF54928">
    <property type="entry name" value="RNA-binding domain, RBD"/>
    <property type="match status" value="1"/>
</dbReference>
<dbReference type="PROSITE" id="PS50102">
    <property type="entry name" value="RRM"/>
    <property type="match status" value="1"/>
</dbReference>
<dbReference type="SMART" id="SM00360">
    <property type="entry name" value="RRM"/>
    <property type="match status" value="1"/>
</dbReference>
<dbReference type="PANTHER" id="PTHR47031:SF3">
    <property type="entry name" value="SAP DOMAIN-CONTAINING PROTEIN"/>
    <property type="match status" value="1"/>
</dbReference>
<feature type="domain" description="SAP" evidence="4">
    <location>
        <begin position="8"/>
        <end position="42"/>
    </location>
</feature>
<dbReference type="InterPro" id="IPR035979">
    <property type="entry name" value="RBD_domain_sf"/>
</dbReference>
<dbReference type="PROSITE" id="PS50800">
    <property type="entry name" value="SAP"/>
    <property type="match status" value="1"/>
</dbReference>
<feature type="region of interest" description="Disordered" evidence="2">
    <location>
        <begin position="38"/>
        <end position="168"/>
    </location>
</feature>
<dbReference type="SUPFAM" id="SSF68906">
    <property type="entry name" value="SAP domain"/>
    <property type="match status" value="1"/>
</dbReference>
<evidence type="ECO:0000313" key="6">
    <source>
        <dbReference type="Proteomes" id="UP000268162"/>
    </source>
</evidence>
<evidence type="ECO:0000256" key="2">
    <source>
        <dbReference type="SAM" id="MobiDB-lite"/>
    </source>
</evidence>
<reference evidence="6" key="1">
    <citation type="journal article" date="2018" name="Nat. Microbiol.">
        <title>Leveraging single-cell genomics to expand the fungal tree of life.</title>
        <authorList>
            <person name="Ahrendt S.R."/>
            <person name="Quandt C.A."/>
            <person name="Ciobanu D."/>
            <person name="Clum A."/>
            <person name="Salamov A."/>
            <person name="Andreopoulos B."/>
            <person name="Cheng J.F."/>
            <person name="Woyke T."/>
            <person name="Pelin A."/>
            <person name="Henrissat B."/>
            <person name="Reynolds N.K."/>
            <person name="Benny G.L."/>
            <person name="Smith M.E."/>
            <person name="James T.Y."/>
            <person name="Grigoriev I.V."/>
        </authorList>
    </citation>
    <scope>NUCLEOTIDE SEQUENCE [LARGE SCALE GENOMIC DNA]</scope>
    <source>
        <strain evidence="6">RSA 468</strain>
    </source>
</reference>
<accession>A0A4P9ZT59</accession>
<name>A0A4P9ZT59_9FUNG</name>
<feature type="region of interest" description="Disordered" evidence="2">
    <location>
        <begin position="348"/>
        <end position="385"/>
    </location>
</feature>
<evidence type="ECO:0008006" key="7">
    <source>
        <dbReference type="Google" id="ProtNLM"/>
    </source>
</evidence>
<dbReference type="InterPro" id="IPR034257">
    <property type="entry name" value="Acinus_RRM"/>
</dbReference>
<evidence type="ECO:0000313" key="5">
    <source>
        <dbReference type="EMBL" id="RKP36776.1"/>
    </source>
</evidence>
<dbReference type="GO" id="GO:0003723">
    <property type="term" value="F:RNA binding"/>
    <property type="evidence" value="ECO:0007669"/>
    <property type="project" value="UniProtKB-UniRule"/>
</dbReference>
<dbReference type="SMART" id="SM00513">
    <property type="entry name" value="SAP"/>
    <property type="match status" value="1"/>
</dbReference>
<dbReference type="InterPro" id="IPR036361">
    <property type="entry name" value="SAP_dom_sf"/>
</dbReference>
<dbReference type="STRING" id="215637.A0A4P9ZT59"/>
<gene>
    <name evidence="5" type="ORF">BJ085DRAFT_33970</name>
</gene>
<dbReference type="InterPro" id="IPR000504">
    <property type="entry name" value="RRM_dom"/>
</dbReference>
<evidence type="ECO:0000256" key="1">
    <source>
        <dbReference type="PROSITE-ProRule" id="PRU00176"/>
    </source>
</evidence>
<feature type="domain" description="RRM" evidence="3">
    <location>
        <begin position="225"/>
        <end position="300"/>
    </location>
</feature>
<dbReference type="Gene3D" id="1.10.720.30">
    <property type="entry name" value="SAP domain"/>
    <property type="match status" value="1"/>
</dbReference>
<protein>
    <recommendedName>
        <fullName evidence="7">SAP domain-containing protein</fullName>
    </recommendedName>
</protein>
<feature type="compositionally biased region" description="Basic and acidic residues" evidence="2">
    <location>
        <begin position="118"/>
        <end position="137"/>
    </location>
</feature>
<evidence type="ECO:0000259" key="4">
    <source>
        <dbReference type="PROSITE" id="PS50800"/>
    </source>
</evidence>
<dbReference type="Gene3D" id="3.30.70.330">
    <property type="match status" value="1"/>
</dbReference>
<dbReference type="EMBL" id="ML002596">
    <property type="protein sequence ID" value="RKP36776.1"/>
    <property type="molecule type" value="Genomic_DNA"/>
</dbReference>
<dbReference type="PANTHER" id="PTHR47031">
    <property type="entry name" value="SAP DNA-BINDING DOMAIN-CONTAINING PROTEIN"/>
    <property type="match status" value="1"/>
</dbReference>